<keyword evidence="2" id="KW-0285">Flavoprotein</keyword>
<evidence type="ECO:0000313" key="10">
    <source>
        <dbReference type="EMBL" id="KIP12698.1"/>
    </source>
</evidence>
<dbReference type="PANTHER" id="PTHR43104:SF4">
    <property type="entry name" value="L-2-HYDROXYGLUTARATE DEHYDROGENASE, MITOCHONDRIAL"/>
    <property type="match status" value="1"/>
</dbReference>
<evidence type="ECO:0000256" key="7">
    <source>
        <dbReference type="ARBA" id="ARBA00038878"/>
    </source>
</evidence>
<accession>A0A0C3PX86</accession>
<feature type="domain" description="FAD dependent oxidoreductase" evidence="9">
    <location>
        <begin position="26"/>
        <end position="459"/>
    </location>
</feature>
<comment type="similarity">
    <text evidence="6">Belongs to the L2HGDH family.</text>
</comment>
<organism evidence="10 11">
    <name type="scientific">Phlebiopsis gigantea (strain 11061_1 CR5-6)</name>
    <name type="common">White-rot fungus</name>
    <name type="synonym">Peniophora gigantea</name>
    <dbReference type="NCBI Taxonomy" id="745531"/>
    <lineage>
        <taxon>Eukaryota</taxon>
        <taxon>Fungi</taxon>
        <taxon>Dikarya</taxon>
        <taxon>Basidiomycota</taxon>
        <taxon>Agaricomycotina</taxon>
        <taxon>Agaricomycetes</taxon>
        <taxon>Polyporales</taxon>
        <taxon>Phanerochaetaceae</taxon>
        <taxon>Phlebiopsis</taxon>
    </lineage>
</organism>
<dbReference type="Gene3D" id="3.30.9.10">
    <property type="entry name" value="D-Amino Acid Oxidase, subunit A, domain 2"/>
    <property type="match status" value="1"/>
</dbReference>
<protein>
    <recommendedName>
        <fullName evidence="8">L-2-hydroxyglutarate dehydrogenase, mitochondrial</fullName>
        <ecNumber evidence="7">1.1.99.2</ecNumber>
    </recommendedName>
</protein>
<evidence type="ECO:0000256" key="6">
    <source>
        <dbReference type="ARBA" id="ARBA00037941"/>
    </source>
</evidence>
<name>A0A0C3PX86_PHLG1</name>
<dbReference type="Pfam" id="PF01266">
    <property type="entry name" value="DAO"/>
    <property type="match status" value="1"/>
</dbReference>
<evidence type="ECO:0000259" key="9">
    <source>
        <dbReference type="Pfam" id="PF01266"/>
    </source>
</evidence>
<dbReference type="SUPFAM" id="SSF51905">
    <property type="entry name" value="FAD/NAD(P)-binding domain"/>
    <property type="match status" value="1"/>
</dbReference>
<dbReference type="Gene3D" id="3.50.50.60">
    <property type="entry name" value="FAD/NAD(P)-binding domain"/>
    <property type="match status" value="1"/>
</dbReference>
<evidence type="ECO:0000256" key="1">
    <source>
        <dbReference type="ARBA" id="ARBA00001974"/>
    </source>
</evidence>
<dbReference type="OrthoDB" id="498204at2759"/>
<gene>
    <name evidence="10" type="ORF">PHLGIDRAFT_133212</name>
</gene>
<keyword evidence="4" id="KW-0560">Oxidoreductase</keyword>
<dbReference type="EC" id="1.1.99.2" evidence="7"/>
<comment type="catalytic activity">
    <reaction evidence="5">
        <text>(S)-2-hydroxyglutarate + A = 2-oxoglutarate + AH2</text>
        <dbReference type="Rhea" id="RHEA:21252"/>
        <dbReference type="ChEBI" id="CHEBI:13193"/>
        <dbReference type="ChEBI" id="CHEBI:16782"/>
        <dbReference type="ChEBI" id="CHEBI:16810"/>
        <dbReference type="ChEBI" id="CHEBI:17499"/>
        <dbReference type="EC" id="1.1.99.2"/>
    </reaction>
</comment>
<dbReference type="GO" id="GO:0047545">
    <property type="term" value="F:(S)-2-hydroxyglutarate dehydrogenase activity"/>
    <property type="evidence" value="ECO:0007669"/>
    <property type="project" value="UniProtKB-EC"/>
</dbReference>
<evidence type="ECO:0000256" key="4">
    <source>
        <dbReference type="ARBA" id="ARBA00023002"/>
    </source>
</evidence>
<proteinExistence type="inferred from homology"/>
<evidence type="ECO:0000313" key="11">
    <source>
        <dbReference type="Proteomes" id="UP000053257"/>
    </source>
</evidence>
<dbReference type="InterPro" id="IPR006076">
    <property type="entry name" value="FAD-dep_OxRdtase"/>
</dbReference>
<evidence type="ECO:0000256" key="5">
    <source>
        <dbReference type="ARBA" id="ARBA00036066"/>
    </source>
</evidence>
<keyword evidence="3" id="KW-0274">FAD</keyword>
<reference evidence="10 11" key="1">
    <citation type="journal article" date="2014" name="PLoS Genet.">
        <title>Analysis of the Phlebiopsis gigantea genome, transcriptome and secretome provides insight into its pioneer colonization strategies of wood.</title>
        <authorList>
            <person name="Hori C."/>
            <person name="Ishida T."/>
            <person name="Igarashi K."/>
            <person name="Samejima M."/>
            <person name="Suzuki H."/>
            <person name="Master E."/>
            <person name="Ferreira P."/>
            <person name="Ruiz-Duenas F.J."/>
            <person name="Held B."/>
            <person name="Canessa P."/>
            <person name="Larrondo L.F."/>
            <person name="Schmoll M."/>
            <person name="Druzhinina I.S."/>
            <person name="Kubicek C.P."/>
            <person name="Gaskell J.A."/>
            <person name="Kersten P."/>
            <person name="St John F."/>
            <person name="Glasner J."/>
            <person name="Sabat G."/>
            <person name="Splinter BonDurant S."/>
            <person name="Syed K."/>
            <person name="Yadav J."/>
            <person name="Mgbeahuruike A.C."/>
            <person name="Kovalchuk A."/>
            <person name="Asiegbu F.O."/>
            <person name="Lackner G."/>
            <person name="Hoffmeister D."/>
            <person name="Rencoret J."/>
            <person name="Gutierrez A."/>
            <person name="Sun H."/>
            <person name="Lindquist E."/>
            <person name="Barry K."/>
            <person name="Riley R."/>
            <person name="Grigoriev I.V."/>
            <person name="Henrissat B."/>
            <person name="Kues U."/>
            <person name="Berka R.M."/>
            <person name="Martinez A.T."/>
            <person name="Covert S.F."/>
            <person name="Blanchette R.A."/>
            <person name="Cullen D."/>
        </authorList>
    </citation>
    <scope>NUCLEOTIDE SEQUENCE [LARGE SCALE GENOMIC DNA]</scope>
    <source>
        <strain evidence="10 11">11061_1 CR5-6</strain>
    </source>
</reference>
<evidence type="ECO:0000256" key="2">
    <source>
        <dbReference type="ARBA" id="ARBA00022630"/>
    </source>
</evidence>
<keyword evidence="11" id="KW-1185">Reference proteome</keyword>
<dbReference type="PANTHER" id="PTHR43104">
    <property type="entry name" value="L-2-HYDROXYGLUTARATE DEHYDROGENASE, MITOCHONDRIAL"/>
    <property type="match status" value="1"/>
</dbReference>
<dbReference type="EMBL" id="KN840438">
    <property type="protein sequence ID" value="KIP12698.1"/>
    <property type="molecule type" value="Genomic_DNA"/>
</dbReference>
<sequence>MHIRGLRAALNGDKRYAFKSPQSVVDYLVVGGGVVGLAVARRLVLQFPEKSTFLVERNSTAGQETSARNSEVIHAGLYYPPDSLKMRLCLRGRHLMYDYCKKNNVLHRKTGKLVVAQAHQRHYIESLAQKTRSLAWPPHSQPEKTVQAVVPTRLVEGDELHALEPDLSKKIVAALLSSETGIVDSHSLMESFERDILESEGGELVYSTKVVRVDPHTGSSTPEGAVSPEPAEDGWVVQTVTAGSEESDALLARTIINASGLAGPMILNSLLPPDQRIPMYYARGSYASYRGAGVSNISRLIYPCPGTARTQHAFQSLGTHLTLDLEGNVRFGPDLDWLNPPAIEHRDDGSEISEPDFWTKHLIPDESRLGEMYEAITDYLESVSPDGLQPDYCGIRPKLVGPEGGFQDFVFRTDYPENFSSLERRAGRRGRRTSPMITLMGIESPGLTSSLAIAEMVVEDMLRDKEGHE</sequence>
<evidence type="ECO:0000256" key="8">
    <source>
        <dbReference type="ARBA" id="ARBA00041137"/>
    </source>
</evidence>
<comment type="cofactor">
    <cofactor evidence="1">
        <name>FAD</name>
        <dbReference type="ChEBI" id="CHEBI:57692"/>
    </cofactor>
</comment>
<dbReference type="HOGENOM" id="CLU_024775_1_0_1"/>
<dbReference type="STRING" id="745531.A0A0C3PX86"/>
<dbReference type="AlphaFoldDB" id="A0A0C3PX86"/>
<evidence type="ECO:0000256" key="3">
    <source>
        <dbReference type="ARBA" id="ARBA00022827"/>
    </source>
</evidence>
<dbReference type="InterPro" id="IPR036188">
    <property type="entry name" value="FAD/NAD-bd_sf"/>
</dbReference>
<dbReference type="Proteomes" id="UP000053257">
    <property type="component" value="Unassembled WGS sequence"/>
</dbReference>